<dbReference type="SUPFAM" id="SSF117281">
    <property type="entry name" value="Kelch motif"/>
    <property type="match status" value="1"/>
</dbReference>
<sequence length="320" mass="35179">MFANRLLLKASILTLVGGFLVGCATAPSTDTTYQLSEARFGHAVVADDEAIYVIGGSNASGALTRIERINPTTKETSVATVKLVSRRYISAVWDGDESIYIYGGYTSDTYQMPVIEVFNTRTRKVTRLKSPLSLARRNTSAAFLDGKIYVVGGSTFSETIATEGTPQLVASAEVAVFDIDKQEWYRVRDLPVAMDTRAFVFQSQLCVVGGYNHSEAFSRMDCYNADRDVWEPQPAAPVPISAHSVTVYGDQLYVFGDYNNLDQVLIFDFTQSVWSIADLPYRSSRHNAATVFGDEIFVIGGTQGTSGPFLADIQVFPMQR</sequence>
<keyword evidence="1" id="KW-0880">Kelch repeat</keyword>
<protein>
    <recommendedName>
        <fullName evidence="8">Galactose oxidase</fullName>
    </recommendedName>
</protein>
<evidence type="ECO:0000313" key="4">
    <source>
        <dbReference type="EMBL" id="PTB89464.1"/>
    </source>
</evidence>
<dbReference type="PANTHER" id="PTHR24412">
    <property type="entry name" value="KELCH PROTEIN"/>
    <property type="match status" value="1"/>
</dbReference>
<gene>
    <name evidence="5" type="ORF">C9927_01485</name>
    <name evidence="4" type="ORF">C9928_03540</name>
</gene>
<evidence type="ECO:0000313" key="7">
    <source>
        <dbReference type="Proteomes" id="UP000242087"/>
    </source>
</evidence>
<dbReference type="Proteomes" id="UP000241514">
    <property type="component" value="Unassembled WGS sequence"/>
</dbReference>
<name>A0A2T4D7B1_9GAMM</name>
<dbReference type="Pfam" id="PF24681">
    <property type="entry name" value="Kelch_KLHDC2_KLHL20_DRC7"/>
    <property type="match status" value="1"/>
</dbReference>
<accession>A0A2T4D7B1</accession>
<evidence type="ECO:0000256" key="3">
    <source>
        <dbReference type="SAM" id="SignalP"/>
    </source>
</evidence>
<keyword evidence="3" id="KW-0732">Signal</keyword>
<dbReference type="AlphaFoldDB" id="A0A2T4D7B1"/>
<evidence type="ECO:0000313" key="6">
    <source>
        <dbReference type="Proteomes" id="UP000241514"/>
    </source>
</evidence>
<proteinExistence type="predicted"/>
<comment type="caution">
    <text evidence="5">The sequence shown here is derived from an EMBL/GenBank/DDBJ whole genome shotgun (WGS) entry which is preliminary data.</text>
</comment>
<evidence type="ECO:0000313" key="5">
    <source>
        <dbReference type="EMBL" id="PTB89703.1"/>
    </source>
</evidence>
<dbReference type="Gene3D" id="2.120.10.80">
    <property type="entry name" value="Kelch-type beta propeller"/>
    <property type="match status" value="2"/>
</dbReference>
<dbReference type="InterPro" id="IPR006652">
    <property type="entry name" value="Kelch_1"/>
</dbReference>
<organism evidence="5 7">
    <name type="scientific">Pseudidiomarina aestuarii</name>
    <dbReference type="NCBI Taxonomy" id="624146"/>
    <lineage>
        <taxon>Bacteria</taxon>
        <taxon>Pseudomonadati</taxon>
        <taxon>Pseudomonadota</taxon>
        <taxon>Gammaproteobacteria</taxon>
        <taxon>Alteromonadales</taxon>
        <taxon>Idiomarinaceae</taxon>
        <taxon>Pseudidiomarina</taxon>
    </lineage>
</organism>
<feature type="chain" id="PRO_5039855954" description="Galactose oxidase" evidence="3">
    <location>
        <begin position="27"/>
        <end position="320"/>
    </location>
</feature>
<evidence type="ECO:0000256" key="1">
    <source>
        <dbReference type="ARBA" id="ARBA00022441"/>
    </source>
</evidence>
<dbReference type="InterPro" id="IPR015915">
    <property type="entry name" value="Kelch-typ_b-propeller"/>
</dbReference>
<feature type="signal peptide" evidence="3">
    <location>
        <begin position="1"/>
        <end position="26"/>
    </location>
</feature>
<dbReference type="SMART" id="SM00612">
    <property type="entry name" value="Kelch"/>
    <property type="match status" value="5"/>
</dbReference>
<dbReference type="Proteomes" id="UP000242087">
    <property type="component" value="Unassembled WGS sequence"/>
</dbReference>
<dbReference type="PROSITE" id="PS51257">
    <property type="entry name" value="PROKAR_LIPOPROTEIN"/>
    <property type="match status" value="1"/>
</dbReference>
<dbReference type="PANTHER" id="PTHR24412:SF489">
    <property type="entry name" value="RING FINGER DOMAIN AND KELCH REPEAT-CONTAINING PROTEIN DDB_G0271372"/>
    <property type="match status" value="1"/>
</dbReference>
<evidence type="ECO:0000256" key="2">
    <source>
        <dbReference type="ARBA" id="ARBA00022737"/>
    </source>
</evidence>
<dbReference type="EMBL" id="PYVG01000013">
    <property type="protein sequence ID" value="PTB89464.1"/>
    <property type="molecule type" value="Genomic_DNA"/>
</dbReference>
<keyword evidence="2" id="KW-0677">Repeat</keyword>
<evidence type="ECO:0008006" key="8">
    <source>
        <dbReference type="Google" id="ProtNLM"/>
    </source>
</evidence>
<dbReference type="EMBL" id="PYVF01000011">
    <property type="protein sequence ID" value="PTB89703.1"/>
    <property type="molecule type" value="Genomic_DNA"/>
</dbReference>
<reference evidence="6 7" key="1">
    <citation type="submission" date="2018-03" db="EMBL/GenBank/DDBJ databases">
        <title>Cross-interface Injection: A General Nanoliter Liquid Handling Method Applied to Single Cells Genome Amplification Automated Nanoliter Liquid Handling Applied to Single Cell Multiple Displacement Amplification.</title>
        <authorList>
            <person name="Yun J."/>
            <person name="Xu P."/>
            <person name="Xu J."/>
            <person name="Dai X."/>
            <person name="Wang Y."/>
            <person name="Zheng X."/>
            <person name="Cao C."/>
            <person name="Yi Q."/>
            <person name="Zhu Y."/>
            <person name="Wang L."/>
            <person name="Dong Z."/>
            <person name="Huang Y."/>
            <person name="Huang L."/>
            <person name="Du W."/>
        </authorList>
    </citation>
    <scope>NUCLEOTIDE SEQUENCE [LARGE SCALE GENOMIC DNA]</scope>
    <source>
        <strain evidence="5 7">A12-4</strain>
        <strain evidence="4 6">A9-4</strain>
    </source>
</reference>